<dbReference type="InterPro" id="IPR018108">
    <property type="entry name" value="MCP_transmembrane"/>
</dbReference>
<dbReference type="Proteomes" id="UP000244722">
    <property type="component" value="Unassembled WGS sequence"/>
</dbReference>
<organism evidence="11 12">
    <name type="scientific">Tuber borchii</name>
    <name type="common">White truffle</name>
    <dbReference type="NCBI Taxonomy" id="42251"/>
    <lineage>
        <taxon>Eukaryota</taxon>
        <taxon>Fungi</taxon>
        <taxon>Dikarya</taxon>
        <taxon>Ascomycota</taxon>
        <taxon>Pezizomycotina</taxon>
        <taxon>Pezizomycetes</taxon>
        <taxon>Pezizales</taxon>
        <taxon>Tuberaceae</taxon>
        <taxon>Tuber</taxon>
    </lineage>
</organism>
<sequence length="403" mass="43751">MAPSISSTKMEDSTSSHSIHHPSIYPLLTPARLTDSVIAAISGATAGFASGIIVCPLDVIKTKLQAQGGFSSMRKRLVTHGPGVGSAGITRGIADRATMGGRVLAYRGLVGTATTIWTEEGVRGMYRGLGPLILGYLPTWTVYFTVYEKSKTVFGNQFGSGNWFTHLLSSVTAGASSTLVTNPIWVIKTRLMSQNAQAARASSQYSPISNTSSTYIKVPYHYTSTLDAARKMYLHEGIRSFYSGLTPALLGLSHVAVQFPLFEAFKELFIGKEELKKGTGGFTHFWGVLAASCLSKVCASAATYPHEVLRTRLQTQKVTHMDGDTRPRYRGIIHSARTVYREEGWRAFYAGMGTNMLRAVPASAMTLITYEIVSGKLRRWKAESVGELSTSTDNGLSTQYTKA</sequence>
<evidence type="ECO:0000256" key="5">
    <source>
        <dbReference type="ARBA" id="ARBA00022792"/>
    </source>
</evidence>
<dbReference type="EMBL" id="NESQ01000275">
    <property type="protein sequence ID" value="PUU74759.1"/>
    <property type="molecule type" value="Genomic_DNA"/>
</dbReference>
<evidence type="ECO:0000256" key="9">
    <source>
        <dbReference type="PROSITE-ProRule" id="PRU00282"/>
    </source>
</evidence>
<evidence type="ECO:0000256" key="4">
    <source>
        <dbReference type="ARBA" id="ARBA00022737"/>
    </source>
</evidence>
<keyword evidence="4" id="KW-0677">Repeat</keyword>
<dbReference type="GO" id="GO:0005743">
    <property type="term" value="C:mitochondrial inner membrane"/>
    <property type="evidence" value="ECO:0007669"/>
    <property type="project" value="UniProtKB-SubCell"/>
</dbReference>
<dbReference type="AlphaFoldDB" id="A0A2T6ZH07"/>
<evidence type="ECO:0000256" key="8">
    <source>
        <dbReference type="ARBA" id="ARBA00023136"/>
    </source>
</evidence>
<evidence type="ECO:0000313" key="11">
    <source>
        <dbReference type="EMBL" id="PUU74759.1"/>
    </source>
</evidence>
<reference evidence="11 12" key="1">
    <citation type="submission" date="2017-04" db="EMBL/GenBank/DDBJ databases">
        <title>Draft genome sequence of Tuber borchii Vittad., a whitish edible truffle.</title>
        <authorList>
            <consortium name="DOE Joint Genome Institute"/>
            <person name="Murat C."/>
            <person name="Kuo A."/>
            <person name="Barry K.W."/>
            <person name="Clum A."/>
            <person name="Dockter R.B."/>
            <person name="Fauchery L."/>
            <person name="Iotti M."/>
            <person name="Kohler A."/>
            <person name="Labutti K."/>
            <person name="Lindquist E.A."/>
            <person name="Lipzen A."/>
            <person name="Ohm R.A."/>
            <person name="Wang M."/>
            <person name="Grigoriev I.V."/>
            <person name="Zambonelli A."/>
            <person name="Martin F.M."/>
        </authorList>
    </citation>
    <scope>NUCLEOTIDE SEQUENCE [LARGE SCALE GENOMIC DNA]</scope>
    <source>
        <strain evidence="11 12">Tbo3840</strain>
    </source>
</reference>
<evidence type="ECO:0000256" key="3">
    <source>
        <dbReference type="ARBA" id="ARBA00022692"/>
    </source>
</evidence>
<name>A0A2T6ZH07_TUBBO</name>
<evidence type="ECO:0000256" key="2">
    <source>
        <dbReference type="ARBA" id="ARBA00022448"/>
    </source>
</evidence>
<dbReference type="PANTHER" id="PTHR45829">
    <property type="entry name" value="MITOCHONDRIAL CARRIER PROTEIN RIM2"/>
    <property type="match status" value="1"/>
</dbReference>
<dbReference type="InterPro" id="IPR049562">
    <property type="entry name" value="SLC25A33/36-like"/>
</dbReference>
<feature type="repeat" description="Solcar" evidence="9">
    <location>
        <begin position="283"/>
        <end position="376"/>
    </location>
</feature>
<comment type="caution">
    <text evidence="11">The sequence shown here is derived from an EMBL/GenBank/DDBJ whole genome shotgun (WGS) entry which is preliminary data.</text>
</comment>
<dbReference type="Pfam" id="PF00153">
    <property type="entry name" value="Mito_carr"/>
    <property type="match status" value="3"/>
</dbReference>
<dbReference type="PANTHER" id="PTHR45829:SF1">
    <property type="entry name" value="CARRIER PROTEIN, PUTATIVE (AFU_ORTHOLOGUE AFUA_4G06780)-RELATED"/>
    <property type="match status" value="1"/>
</dbReference>
<keyword evidence="2 10" id="KW-0813">Transport</keyword>
<comment type="subcellular location">
    <subcellularLocation>
        <location evidence="1">Mitochondrion inner membrane</location>
        <topology evidence="1">Multi-pass membrane protein</topology>
    </subcellularLocation>
</comment>
<evidence type="ECO:0000256" key="7">
    <source>
        <dbReference type="ARBA" id="ARBA00023128"/>
    </source>
</evidence>
<gene>
    <name evidence="11" type="ORF">B9Z19DRAFT_1132639</name>
</gene>
<keyword evidence="5" id="KW-0999">Mitochondrion inner membrane</keyword>
<proteinExistence type="inferred from homology"/>
<feature type="repeat" description="Solcar" evidence="9">
    <location>
        <begin position="34"/>
        <end position="153"/>
    </location>
</feature>
<dbReference type="Gene3D" id="1.50.40.10">
    <property type="entry name" value="Mitochondrial carrier domain"/>
    <property type="match status" value="1"/>
</dbReference>
<keyword evidence="7" id="KW-0496">Mitochondrion</keyword>
<keyword evidence="6" id="KW-1133">Transmembrane helix</keyword>
<dbReference type="GO" id="GO:0015218">
    <property type="term" value="F:pyrimidine nucleotide transmembrane transporter activity"/>
    <property type="evidence" value="ECO:0007669"/>
    <property type="project" value="InterPro"/>
</dbReference>
<feature type="repeat" description="Solcar" evidence="9">
    <location>
        <begin position="161"/>
        <end position="268"/>
    </location>
</feature>
<protein>
    <submittedName>
        <fullName evidence="11">Mitochondrial carrier domain-containing protein</fullName>
    </submittedName>
</protein>
<dbReference type="STRING" id="42251.A0A2T6ZH07"/>
<keyword evidence="12" id="KW-1185">Reference proteome</keyword>
<evidence type="ECO:0000256" key="1">
    <source>
        <dbReference type="ARBA" id="ARBA00004448"/>
    </source>
</evidence>
<evidence type="ECO:0000256" key="6">
    <source>
        <dbReference type="ARBA" id="ARBA00022989"/>
    </source>
</evidence>
<evidence type="ECO:0000313" key="12">
    <source>
        <dbReference type="Proteomes" id="UP000244722"/>
    </source>
</evidence>
<comment type="similarity">
    <text evidence="10">Belongs to the mitochondrial carrier (TC 2.A.29) family.</text>
</comment>
<accession>A0A2T6ZH07</accession>
<keyword evidence="3 9" id="KW-0812">Transmembrane</keyword>
<keyword evidence="8 9" id="KW-0472">Membrane</keyword>
<dbReference type="SUPFAM" id="SSF103506">
    <property type="entry name" value="Mitochondrial carrier"/>
    <property type="match status" value="1"/>
</dbReference>
<dbReference type="InterPro" id="IPR023395">
    <property type="entry name" value="MCP_dom_sf"/>
</dbReference>
<dbReference type="FunFam" id="1.50.40.10:FF:000075">
    <property type="entry name" value="Nicotinamide adenine dinucleotide transporter 2, mitochondrial"/>
    <property type="match status" value="1"/>
</dbReference>
<dbReference type="GO" id="GO:1990519">
    <property type="term" value="P:pyrimidine nucleotide import into mitochondrion"/>
    <property type="evidence" value="ECO:0007669"/>
    <property type="project" value="TreeGrafter"/>
</dbReference>
<dbReference type="PROSITE" id="PS50920">
    <property type="entry name" value="SOLCAR"/>
    <property type="match status" value="3"/>
</dbReference>
<evidence type="ECO:0000256" key="10">
    <source>
        <dbReference type="RuleBase" id="RU000488"/>
    </source>
</evidence>
<dbReference type="OrthoDB" id="10266426at2759"/>